<dbReference type="EMBL" id="LNQP01000005">
    <property type="protein sequence ID" value="KSU89402.1"/>
    <property type="molecule type" value="Genomic_DNA"/>
</dbReference>
<evidence type="ECO:0000313" key="5">
    <source>
        <dbReference type="Proteomes" id="UP000053681"/>
    </source>
</evidence>
<proteinExistence type="inferred from homology"/>
<evidence type="ECO:0000313" key="4">
    <source>
        <dbReference type="EMBL" id="KSU89402.1"/>
    </source>
</evidence>
<keyword evidence="5" id="KW-1185">Reference proteome</keyword>
<evidence type="ECO:0000259" key="3">
    <source>
        <dbReference type="PROSITE" id="PS01031"/>
    </source>
</evidence>
<dbReference type="PROSITE" id="PS01031">
    <property type="entry name" value="SHSP"/>
    <property type="match status" value="1"/>
</dbReference>
<dbReference type="Gene3D" id="2.60.40.790">
    <property type="match status" value="1"/>
</dbReference>
<evidence type="ECO:0000256" key="1">
    <source>
        <dbReference type="PROSITE-ProRule" id="PRU00285"/>
    </source>
</evidence>
<name>A0A0V8JQY8_9BACI</name>
<evidence type="ECO:0000256" key="2">
    <source>
        <dbReference type="RuleBase" id="RU003616"/>
    </source>
</evidence>
<dbReference type="SUPFAM" id="SSF49764">
    <property type="entry name" value="HSP20-like chaperones"/>
    <property type="match status" value="1"/>
</dbReference>
<reference evidence="4 5" key="1">
    <citation type="submission" date="2015-11" db="EMBL/GenBank/DDBJ databases">
        <title>Bacillus caseinolyticus sp nov.</title>
        <authorList>
            <person name="Dastager S.G."/>
            <person name="Mawlankar R."/>
        </authorList>
    </citation>
    <scope>NUCLEOTIDE SEQUENCE [LARGE SCALE GENOMIC DNA]</scope>
    <source>
        <strain evidence="4 5">SGD-V-76</strain>
    </source>
</reference>
<dbReference type="InterPro" id="IPR002068">
    <property type="entry name" value="A-crystallin/Hsp20_dom"/>
</dbReference>
<feature type="domain" description="SHSP" evidence="3">
    <location>
        <begin position="28"/>
        <end position="144"/>
    </location>
</feature>
<protein>
    <recommendedName>
        <fullName evidence="3">SHSP domain-containing protein</fullName>
    </recommendedName>
</protein>
<dbReference type="InterPro" id="IPR008978">
    <property type="entry name" value="HSP20-like_chaperone"/>
</dbReference>
<gene>
    <name evidence="4" type="ORF">AS180_02295</name>
</gene>
<comment type="caution">
    <text evidence="4">The sequence shown here is derived from an EMBL/GenBank/DDBJ whole genome shotgun (WGS) entry which is preliminary data.</text>
</comment>
<sequence length="147" mass="17129">MNNKHSKNDCSKSFQELLELILENPFMSYLDYDSVRADLFETEDTYIVEVELVGYHPHHIHVSVELQTLLLVATKQVSYEQYDDKRHTSQKALREEKIEKTIDFPFLLTNKKIVGTLQNSILEITIYKNSNVTSPTAYVPIQPFFSE</sequence>
<organism evidence="4 5">
    <name type="scientific">Priestia veravalensis</name>
    <dbReference type="NCBI Taxonomy" id="1414648"/>
    <lineage>
        <taxon>Bacteria</taxon>
        <taxon>Bacillati</taxon>
        <taxon>Bacillota</taxon>
        <taxon>Bacilli</taxon>
        <taxon>Bacillales</taxon>
        <taxon>Bacillaceae</taxon>
        <taxon>Priestia</taxon>
    </lineage>
</organism>
<dbReference type="Pfam" id="PF00011">
    <property type="entry name" value="HSP20"/>
    <property type="match status" value="1"/>
</dbReference>
<comment type="similarity">
    <text evidence="1 2">Belongs to the small heat shock protein (HSP20) family.</text>
</comment>
<accession>A0A0V8JQY8</accession>
<dbReference type="CDD" id="cd06464">
    <property type="entry name" value="ACD_sHsps-like"/>
    <property type="match status" value="1"/>
</dbReference>
<dbReference type="AlphaFoldDB" id="A0A0V8JQY8"/>
<dbReference type="Proteomes" id="UP000053681">
    <property type="component" value="Unassembled WGS sequence"/>
</dbReference>
<dbReference type="RefSeq" id="WP_025911143.1">
    <property type="nucleotide sequence ID" value="NZ_KQ758628.1"/>
</dbReference>